<dbReference type="PROSITE" id="PS50880">
    <property type="entry name" value="TOPRIM"/>
    <property type="match status" value="1"/>
</dbReference>
<dbReference type="InterPro" id="IPR028612">
    <property type="entry name" value="Topoisom_1_IA"/>
</dbReference>
<dbReference type="eggNOG" id="COG1754">
    <property type="taxonomic scope" value="Bacteria"/>
</dbReference>
<dbReference type="SUPFAM" id="SSF56712">
    <property type="entry name" value="Prokaryotic type I DNA topoisomerase"/>
    <property type="match status" value="1"/>
</dbReference>
<comment type="function">
    <text evidence="8">Releases the supercoiling and torsional tension of DNA, which is introduced during the DNA replication and transcription, by transiently cleaving and rejoining one strand of the DNA duplex. Introduces a single-strand break via transesterification at a target site in duplex DNA. The scissile phosphodiester is attacked by the catalytic tyrosine of the enzyme, resulting in the formation of a DNA-(5'-phosphotyrosyl)-enzyme intermediate and the expulsion of a 3'-OH DNA strand. The free DNA strand then undergoes passage around the unbroken strand, thus removing DNA supercoils. Finally, in the religation step, the DNA 3'-OH attacks the covalent intermediate to expel the active-site tyrosine and restore the DNA phosphodiester backbone.</text>
</comment>
<dbReference type="InterPro" id="IPR000380">
    <property type="entry name" value="Topo_IA"/>
</dbReference>
<gene>
    <name evidence="8" type="primary">topA</name>
    <name evidence="12" type="ORF">BN8_03147</name>
</gene>
<dbReference type="GO" id="GO:0003677">
    <property type="term" value="F:DNA binding"/>
    <property type="evidence" value="ECO:0007669"/>
    <property type="project" value="UniProtKB-KW"/>
</dbReference>
<keyword evidence="5 8" id="KW-0799">Topoisomerase</keyword>
<keyword evidence="4" id="KW-0460">Magnesium</keyword>
<evidence type="ECO:0000259" key="11">
    <source>
        <dbReference type="PROSITE" id="PS52039"/>
    </source>
</evidence>
<comment type="caution">
    <text evidence="12">The sequence shown here is derived from an EMBL/GenBank/DDBJ whole genome shotgun (WGS) entry which is preliminary data.</text>
</comment>
<dbReference type="InterPro" id="IPR034149">
    <property type="entry name" value="TOPRIM_TopoI"/>
</dbReference>
<dbReference type="EC" id="5.6.2.1" evidence="8"/>
<dbReference type="InterPro" id="IPR003602">
    <property type="entry name" value="Topo_IA_DNA-bd_dom"/>
</dbReference>
<evidence type="ECO:0000256" key="6">
    <source>
        <dbReference type="ARBA" id="ARBA00023125"/>
    </source>
</evidence>
<feature type="site" description="Interaction with DNA" evidence="8">
    <location>
        <position position="533"/>
    </location>
</feature>
<dbReference type="SMART" id="SM00437">
    <property type="entry name" value="TOP1Ac"/>
    <property type="match status" value="1"/>
</dbReference>
<feature type="site" description="Interaction with DNA" evidence="8">
    <location>
        <position position="182"/>
    </location>
</feature>
<feature type="domain" description="Topo IA-type catalytic" evidence="11">
    <location>
        <begin position="156"/>
        <end position="632"/>
    </location>
</feature>
<keyword evidence="7 8" id="KW-0413">Isomerase</keyword>
<evidence type="ECO:0000256" key="1">
    <source>
        <dbReference type="ARBA" id="ARBA00000213"/>
    </source>
</evidence>
<dbReference type="eggNOG" id="COG0550">
    <property type="taxonomic scope" value="Bacteria"/>
</dbReference>
<feature type="active site" description="O-(5'-phospho-DNA)-tyrosine intermediate" evidence="8">
    <location>
        <position position="314"/>
    </location>
</feature>
<accession>I2GJD4</accession>
<dbReference type="GO" id="GO:0006265">
    <property type="term" value="P:DNA topological change"/>
    <property type="evidence" value="ECO:0007669"/>
    <property type="project" value="UniProtKB-UniRule"/>
</dbReference>
<evidence type="ECO:0000256" key="4">
    <source>
        <dbReference type="ARBA" id="ARBA00022842"/>
    </source>
</evidence>
<reference evidence="12 13" key="1">
    <citation type="journal article" date="2012" name="J. Bacteriol.">
        <title>Genome Sequence of the Filamentous Bacterium Fibrisoma limi BUZ 3T.</title>
        <authorList>
            <person name="Filippini M."/>
            <person name="Qi W."/>
            <person name="Jaenicke S."/>
            <person name="Goesmann A."/>
            <person name="Smits T.H."/>
            <person name="Bagheri H.C."/>
        </authorList>
    </citation>
    <scope>NUCLEOTIDE SEQUENCE [LARGE SCALE GENOMIC DNA]</scope>
    <source>
        <strain evidence="13">BUZ 3T</strain>
    </source>
</reference>
<comment type="similarity">
    <text evidence="2 8">Belongs to the type IA topoisomerase family.</text>
</comment>
<evidence type="ECO:0000256" key="3">
    <source>
        <dbReference type="ARBA" id="ARBA00022723"/>
    </source>
</evidence>
<organism evidence="12 13">
    <name type="scientific">Fibrisoma limi BUZ 3</name>
    <dbReference type="NCBI Taxonomy" id="1185876"/>
    <lineage>
        <taxon>Bacteria</taxon>
        <taxon>Pseudomonadati</taxon>
        <taxon>Bacteroidota</taxon>
        <taxon>Cytophagia</taxon>
        <taxon>Cytophagales</taxon>
        <taxon>Spirosomataceae</taxon>
        <taxon>Fibrisoma</taxon>
    </lineage>
</organism>
<evidence type="ECO:0000256" key="5">
    <source>
        <dbReference type="ARBA" id="ARBA00023029"/>
    </source>
</evidence>
<comment type="subunit">
    <text evidence="8">Monomer.</text>
</comment>
<dbReference type="GO" id="GO:0003917">
    <property type="term" value="F:DNA topoisomerase type I (single strand cut, ATP-independent) activity"/>
    <property type="evidence" value="ECO:0007669"/>
    <property type="project" value="UniProtKB-UniRule"/>
</dbReference>
<evidence type="ECO:0000256" key="2">
    <source>
        <dbReference type="ARBA" id="ARBA00009446"/>
    </source>
</evidence>
<dbReference type="InterPro" id="IPR013497">
    <property type="entry name" value="Topo_IA_cen"/>
</dbReference>
<dbReference type="InterPro" id="IPR013826">
    <property type="entry name" value="Topo_IA_cen_sub3"/>
</dbReference>
<protein>
    <recommendedName>
        <fullName evidence="8">DNA topoisomerase 1</fullName>
        <ecNumber evidence="8">5.6.2.1</ecNumber>
    </recommendedName>
    <alternativeName>
        <fullName evidence="8">DNA topoisomerase I</fullName>
    </alternativeName>
</protein>
<feature type="compositionally biased region" description="Low complexity" evidence="9">
    <location>
        <begin position="898"/>
        <end position="920"/>
    </location>
</feature>
<comment type="catalytic activity">
    <reaction evidence="1 8">
        <text>ATP-independent breakage of single-stranded DNA, followed by passage and rejoining.</text>
        <dbReference type="EC" id="5.6.2.1"/>
    </reaction>
</comment>
<feature type="site" description="Interaction with DNA" evidence="8">
    <location>
        <position position="166"/>
    </location>
</feature>
<dbReference type="PANTHER" id="PTHR42785">
    <property type="entry name" value="DNA TOPOISOMERASE, TYPE IA, CORE"/>
    <property type="match status" value="1"/>
</dbReference>
<evidence type="ECO:0000256" key="7">
    <source>
        <dbReference type="ARBA" id="ARBA00023235"/>
    </source>
</evidence>
<dbReference type="HAMAP" id="MF_00952">
    <property type="entry name" value="Topoisom_1_prok"/>
    <property type="match status" value="1"/>
</dbReference>
<dbReference type="Pfam" id="PF13368">
    <property type="entry name" value="Toprim_C_rpt"/>
    <property type="match status" value="4"/>
</dbReference>
<keyword evidence="13" id="KW-1185">Reference proteome</keyword>
<dbReference type="InterPro" id="IPR013825">
    <property type="entry name" value="Topo_IA_cen_sub2"/>
</dbReference>
<name>I2GJD4_9BACT</name>
<proteinExistence type="inferred from homology"/>
<dbReference type="PRINTS" id="PR00417">
    <property type="entry name" value="PRTPISMRASEI"/>
</dbReference>
<dbReference type="PANTHER" id="PTHR42785:SF1">
    <property type="entry name" value="DNA TOPOISOMERASE"/>
    <property type="match status" value="1"/>
</dbReference>
<evidence type="ECO:0000313" key="12">
    <source>
        <dbReference type="EMBL" id="CCH54009.1"/>
    </source>
</evidence>
<dbReference type="CDD" id="cd03363">
    <property type="entry name" value="TOPRIM_TopoIA_TopoI"/>
    <property type="match status" value="1"/>
</dbReference>
<dbReference type="GO" id="GO:0046872">
    <property type="term" value="F:metal ion binding"/>
    <property type="evidence" value="ECO:0007669"/>
    <property type="project" value="UniProtKB-KW"/>
</dbReference>
<evidence type="ECO:0000256" key="9">
    <source>
        <dbReference type="SAM" id="MobiDB-lite"/>
    </source>
</evidence>
<feature type="site" description="Interaction with DNA" evidence="8">
    <location>
        <position position="61"/>
    </location>
</feature>
<dbReference type="Gene3D" id="1.10.290.10">
    <property type="entry name" value="Topoisomerase I, domain 4"/>
    <property type="match status" value="1"/>
</dbReference>
<dbReference type="InterPro" id="IPR013824">
    <property type="entry name" value="Topo_IA_cen_sub1"/>
</dbReference>
<evidence type="ECO:0000256" key="8">
    <source>
        <dbReference type="HAMAP-Rule" id="MF_00952"/>
    </source>
</evidence>
<sequence length="920" mass="102691">MVLRLSLARPGAIVEDRLCGSYQPEHHFMSKNLVIVESPAKAKTIEGYLGKDFTVKSSFGHVRDLPKDGLAVDVTNGFQPSYEVSPDKRKLVSELKSLARSAEEVWLATDDDREGEAISWHLKEALGLRENTKRIVFREITKNAILNAIQSPRTIDIDLVNAQQARRVLDRLVGYELSPVLWRKIKGGSQGLSAGRVQSVALRLVVEREREIDKHQSKSSFKVTAQFIVDGNKVLNAELPKNFATPGEARTFLQACIGATFTIKNLETKPAKKSPAPPFTTSTLQQEASRKLSFAVDRTMRLAQALYEAGKISYMRTDSTNLSQEAIGKAKAEIETEFGPKYVQTRQFKTKNESAQEAHEAIRPTNFNDRNAGANKDEKRLYELIWKRAIASQMADAQLERTTVTIGIRFAGGQTTTVQASLDDSPFVETTNDKSQTTNFPNELVAQGEVIKFDGFLRVYLESKDDEDDEDARGMLPPLTIGQALNLGQMKATEKFTRPQPRYAEASLVKKLEEMGIGRPSTYAPTISTIINRGYVIKEDRPGQERTYKEFTLQQNQIRETSGKETFGSEKAKLFPTNTGIVVNDFLVEYFPDIVDYKFTATVEKDFDEIASGRRNWQNMLQSFYGDFHKNVEEIQGSSVVSFKTGARELGTDPRTGKKVSARLGKFGAYVQIGEATDDEKPQYANLRNGQLIETITLDEALSLFALPREVGFFEDKPMVIGIGKFGPYVKHDDKYVSLTQFDDPYTVTPERAIELIQQKRAESATDTLGEFEGKPVTTGKGRFGPYVKFEDKYISIPKNESLAGLTLDRAIELIQQKRQAESNKYIKEFPERPEIKVVNGMYGPYLAVGKRNVRIPKETDPASLTLEDCLKLAGLDNEGEDKAPAKKTATKAKATTKKATATRTTTAKKATTTTSAKKK</sequence>
<dbReference type="CDD" id="cd00186">
    <property type="entry name" value="TOP1Ac"/>
    <property type="match status" value="1"/>
</dbReference>
<dbReference type="EMBL" id="CAIT01000006">
    <property type="protein sequence ID" value="CCH54009.1"/>
    <property type="molecule type" value="Genomic_DNA"/>
</dbReference>
<feature type="region of interest" description="Disordered" evidence="9">
    <location>
        <begin position="878"/>
        <end position="920"/>
    </location>
</feature>
<dbReference type="STRING" id="1185876.BN8_03147"/>
<dbReference type="Pfam" id="PF01131">
    <property type="entry name" value="Topoisom_bac"/>
    <property type="match status" value="2"/>
</dbReference>
<dbReference type="InterPro" id="IPR003601">
    <property type="entry name" value="Topo_IA_2"/>
</dbReference>
<dbReference type="InterPro" id="IPR025589">
    <property type="entry name" value="Toprim_C_rpt"/>
</dbReference>
<feature type="site" description="Interaction with DNA" evidence="8">
    <location>
        <position position="170"/>
    </location>
</feature>
<dbReference type="NCBIfam" id="TIGR01051">
    <property type="entry name" value="topA_bact"/>
    <property type="match status" value="1"/>
</dbReference>
<dbReference type="Gene3D" id="3.40.50.140">
    <property type="match status" value="1"/>
</dbReference>
<dbReference type="Proteomes" id="UP000009309">
    <property type="component" value="Unassembled WGS sequence"/>
</dbReference>
<dbReference type="PROSITE" id="PS52039">
    <property type="entry name" value="TOPO_IA_2"/>
    <property type="match status" value="1"/>
</dbReference>
<feature type="site" description="Interaction with DNA" evidence="8">
    <location>
        <position position="316"/>
    </location>
</feature>
<keyword evidence="6 8" id="KW-0238">DNA-binding</keyword>
<feature type="site" description="Interaction with DNA" evidence="8">
    <location>
        <position position="167"/>
    </location>
</feature>
<feature type="domain" description="Toprim" evidence="10">
    <location>
        <begin position="31"/>
        <end position="140"/>
    </location>
</feature>
<dbReference type="PROSITE" id="PS00396">
    <property type="entry name" value="TOPO_IA_1"/>
    <property type="match status" value="1"/>
</dbReference>
<feature type="site" description="Interaction with DNA" evidence="8">
    <location>
        <position position="175"/>
    </location>
</feature>
<dbReference type="Gene3D" id="2.70.20.10">
    <property type="entry name" value="Topoisomerase I, domain 3"/>
    <property type="match status" value="1"/>
</dbReference>
<dbReference type="Gene3D" id="1.10.460.10">
    <property type="entry name" value="Topoisomerase I, domain 2"/>
    <property type="match status" value="1"/>
</dbReference>
<feature type="region of interest" description="Interaction with DNA" evidence="8">
    <location>
        <begin position="193"/>
        <end position="198"/>
    </location>
</feature>
<dbReference type="AlphaFoldDB" id="I2GJD4"/>
<dbReference type="InterPro" id="IPR023405">
    <property type="entry name" value="Topo_IA_core_domain"/>
</dbReference>
<dbReference type="InterPro" id="IPR023406">
    <property type="entry name" value="Topo_IA_AS"/>
</dbReference>
<dbReference type="SMART" id="SM00493">
    <property type="entry name" value="TOPRIM"/>
    <property type="match status" value="1"/>
</dbReference>
<dbReference type="Pfam" id="PF01751">
    <property type="entry name" value="Toprim"/>
    <property type="match status" value="1"/>
</dbReference>
<evidence type="ECO:0000313" key="13">
    <source>
        <dbReference type="Proteomes" id="UP000009309"/>
    </source>
</evidence>
<dbReference type="InterPro" id="IPR006171">
    <property type="entry name" value="TOPRIM_dom"/>
</dbReference>
<keyword evidence="3" id="KW-0479">Metal-binding</keyword>
<dbReference type="SMART" id="SM00436">
    <property type="entry name" value="TOP1Bc"/>
    <property type="match status" value="1"/>
</dbReference>
<dbReference type="InterPro" id="IPR005733">
    <property type="entry name" value="TopoI_bac-type"/>
</dbReference>
<evidence type="ECO:0000259" key="10">
    <source>
        <dbReference type="PROSITE" id="PS50880"/>
    </source>
</evidence>